<dbReference type="VEuPathDB" id="VectorBase:ADIR014749"/>
<name>A0A182NY43_9DIPT</name>
<keyword evidence="2" id="KW-1185">Reference proteome</keyword>
<sequence length="671" mass="76983">MVILALLSFGILDWTIRSVTEWIWETSFVLCLLSIFPRIVNAMLIAALQGCLLCRILNCVHRALLTKLGLKEENIKLEVKQHEHQLSLHDITYHHANVVARIRSIRLYFSLETNPWISITVLKPHVTEAVPRVREQAPSPSDTILGRILGVIASIFMAIFLDFYNGGLLQWFLENIEFAIISGEYNIQLSRSTVAIGVLYDKICLGNRTNELCLDNVRIILRGNVWTSRPDTMFKMQSVNLLLKHTHEKRSKRYNNSVYNLLLGIQHWHVEGFIRDAEFIEDNNLLANRYDHANRSFYVKTIKVLCTLKDTAKLDIETYEPATLKNNFELRMFLEDILHLAKENSPAVDVDRGLQRSQTRNTFPRDTDLLIDVKLRKVSCLLRNSKNSCMLATWDQVQLLKRGMKTNVILSNVVLQVGDAKIDAEEVRIEYIKNCDDIDDYLKIYVTDPTATWDAAIHEYAKQMMLDIDQVQMELGLQGADSNKCRKRVRVYVEFNGRITFIMPDINSMKLKITATQIILDDSTLSVTLSNASICVNDVEIAYYKFLRLESDFHLTPFRTAGTLIYLLILNKFKPVRKWWNDLVTDLHNTKFPCPDPPIPPMCPLLVNTIDTRSLVHTIDTRPLVHTIETKPQLVDNTSSSGITTAISSFFKSFLSAITSPPKEDQHVQYN</sequence>
<reference evidence="1" key="2">
    <citation type="submission" date="2020-05" db="UniProtKB">
        <authorList>
            <consortium name="EnsemblMetazoa"/>
        </authorList>
    </citation>
    <scope>IDENTIFICATION</scope>
    <source>
        <strain evidence="1">WRAIR2</strain>
    </source>
</reference>
<organism evidence="1 2">
    <name type="scientific">Anopheles dirus</name>
    <dbReference type="NCBI Taxonomy" id="7168"/>
    <lineage>
        <taxon>Eukaryota</taxon>
        <taxon>Metazoa</taxon>
        <taxon>Ecdysozoa</taxon>
        <taxon>Arthropoda</taxon>
        <taxon>Hexapoda</taxon>
        <taxon>Insecta</taxon>
        <taxon>Pterygota</taxon>
        <taxon>Neoptera</taxon>
        <taxon>Endopterygota</taxon>
        <taxon>Diptera</taxon>
        <taxon>Nematocera</taxon>
        <taxon>Culicoidea</taxon>
        <taxon>Culicidae</taxon>
        <taxon>Anophelinae</taxon>
        <taxon>Anopheles</taxon>
    </lineage>
</organism>
<dbReference type="AlphaFoldDB" id="A0A182NY43"/>
<reference evidence="2" key="1">
    <citation type="submission" date="2013-03" db="EMBL/GenBank/DDBJ databases">
        <title>The Genome Sequence of Anopheles dirus WRAIR2.</title>
        <authorList>
            <consortium name="The Broad Institute Genomics Platform"/>
            <person name="Neafsey D.E."/>
            <person name="Walton C."/>
            <person name="Walker B."/>
            <person name="Young S.K."/>
            <person name="Zeng Q."/>
            <person name="Gargeya S."/>
            <person name="Fitzgerald M."/>
            <person name="Haas B."/>
            <person name="Abouelleil A."/>
            <person name="Allen A.W."/>
            <person name="Alvarado L."/>
            <person name="Arachchi H.M."/>
            <person name="Berlin A.M."/>
            <person name="Chapman S.B."/>
            <person name="Gainer-Dewar J."/>
            <person name="Goldberg J."/>
            <person name="Griggs A."/>
            <person name="Gujja S."/>
            <person name="Hansen M."/>
            <person name="Howarth C."/>
            <person name="Imamovic A."/>
            <person name="Ireland A."/>
            <person name="Larimer J."/>
            <person name="McCowan C."/>
            <person name="Murphy C."/>
            <person name="Pearson M."/>
            <person name="Poon T.W."/>
            <person name="Priest M."/>
            <person name="Roberts A."/>
            <person name="Saif S."/>
            <person name="Shea T."/>
            <person name="Sisk P."/>
            <person name="Sykes S."/>
            <person name="Wortman J."/>
            <person name="Nusbaum C."/>
            <person name="Birren B."/>
        </authorList>
    </citation>
    <scope>NUCLEOTIDE SEQUENCE [LARGE SCALE GENOMIC DNA]</scope>
    <source>
        <strain evidence="2">WRAIR2</strain>
    </source>
</reference>
<dbReference type="Proteomes" id="UP000075884">
    <property type="component" value="Unassembled WGS sequence"/>
</dbReference>
<accession>A0A182NY43</accession>
<dbReference type="EnsemblMetazoa" id="ADIR014749-RA">
    <property type="protein sequence ID" value="ADIR014749-PA"/>
    <property type="gene ID" value="ADIR014749"/>
</dbReference>
<protein>
    <submittedName>
        <fullName evidence="1">Uncharacterized protein</fullName>
    </submittedName>
</protein>
<evidence type="ECO:0000313" key="2">
    <source>
        <dbReference type="Proteomes" id="UP000075884"/>
    </source>
</evidence>
<proteinExistence type="predicted"/>
<evidence type="ECO:0000313" key="1">
    <source>
        <dbReference type="EnsemblMetazoa" id="ADIR014749-PA"/>
    </source>
</evidence>